<feature type="region of interest" description="Disordered" evidence="1">
    <location>
        <begin position="142"/>
        <end position="207"/>
    </location>
</feature>
<feature type="compositionally biased region" description="Basic and acidic residues" evidence="1">
    <location>
        <begin position="142"/>
        <end position="170"/>
    </location>
</feature>
<proteinExistence type="predicted"/>
<dbReference type="RefSeq" id="WP_048188050.1">
    <property type="nucleotide sequence ID" value="NZ_CP011097.1"/>
</dbReference>
<protein>
    <submittedName>
        <fullName evidence="2">Uncharacterized protein</fullName>
    </submittedName>
</protein>
<evidence type="ECO:0000313" key="2">
    <source>
        <dbReference type="EMBL" id="AJZ75432.2"/>
    </source>
</evidence>
<dbReference type="KEGG" id="tah:SU86_002435"/>
<accession>A0A3G1B1B7</accession>
<keyword evidence="3" id="KW-1185">Reference proteome</keyword>
<dbReference type="STRING" id="1603555.SU86_002435"/>
<reference evidence="2 3" key="1">
    <citation type="journal article" date="2016" name="Sci. Rep.">
        <title>A novel ammonia-oxidizing archaeon from wastewater treatment plant: Its enrichment, physiological and genomic characteristics.</title>
        <authorList>
            <person name="Li Y."/>
            <person name="Ding K."/>
            <person name="Wen X."/>
            <person name="Zhang B."/>
            <person name="Shen B."/>
            <person name="Yang Y."/>
        </authorList>
    </citation>
    <scope>NUCLEOTIDE SEQUENCE [LARGE SCALE GENOMIC DNA]</scope>
    <source>
        <strain evidence="2 3">SAT1</strain>
    </source>
</reference>
<dbReference type="AlphaFoldDB" id="A0A3G1B1B7"/>
<gene>
    <name evidence="2" type="ORF">SU86_002435</name>
</gene>
<sequence>MQKLGILASILLLTAVVIGPIGLSYAQTANTAAAAKEKHDEGRSAFDQMRADRLESQKQMAADIKAKMMAKKMAAAKAIEDAIAARNESIKKDDLPRTADVLAKLREEAKAAIEARKSSGGPSESQTALESEREAFAMKVKAQKEYLPKSPEKDVKRTFDEAVKVPKTQKDLGATDQKAKEEAQKAEAQKASEIKKDKYGKIHYNRK</sequence>
<dbReference type="OrthoDB" id="385958at2157"/>
<evidence type="ECO:0000313" key="3">
    <source>
        <dbReference type="Proteomes" id="UP000266745"/>
    </source>
</evidence>
<feature type="compositionally biased region" description="Basic and acidic residues" evidence="1">
    <location>
        <begin position="177"/>
        <end position="200"/>
    </location>
</feature>
<evidence type="ECO:0000256" key="1">
    <source>
        <dbReference type="SAM" id="MobiDB-lite"/>
    </source>
</evidence>
<organism evidence="2 3">
    <name type="scientific">Candidatus Nitrosotenuis cloacae</name>
    <dbReference type="NCBI Taxonomy" id="1603555"/>
    <lineage>
        <taxon>Archaea</taxon>
        <taxon>Nitrososphaerota</taxon>
        <taxon>Candidatus Nitrosotenuis</taxon>
    </lineage>
</organism>
<dbReference type="EMBL" id="CP011097">
    <property type="protein sequence ID" value="AJZ75432.2"/>
    <property type="molecule type" value="Genomic_DNA"/>
</dbReference>
<name>A0A3G1B1B7_9ARCH</name>
<dbReference type="Proteomes" id="UP000266745">
    <property type="component" value="Chromosome"/>
</dbReference>
<dbReference type="GeneID" id="24875244"/>